<comment type="caution">
    <text evidence="10">The sequence shown here is derived from an EMBL/GenBank/DDBJ whole genome shotgun (WGS) entry which is preliminary data.</text>
</comment>
<dbReference type="InterPro" id="IPR022398">
    <property type="entry name" value="Peptidase_S8_His-AS"/>
</dbReference>
<feature type="domain" description="Peptidase C-terminal archaeal/bacterial" evidence="9">
    <location>
        <begin position="465"/>
        <end position="518"/>
    </location>
</feature>
<evidence type="ECO:0000256" key="5">
    <source>
        <dbReference type="PROSITE-ProRule" id="PRU01240"/>
    </source>
</evidence>
<evidence type="ECO:0000256" key="6">
    <source>
        <dbReference type="RuleBase" id="RU003355"/>
    </source>
</evidence>
<feature type="active site" description="Charge relay system" evidence="5">
    <location>
        <position position="192"/>
    </location>
</feature>
<dbReference type="EC" id="3.4.21.-" evidence="10"/>
<evidence type="ECO:0000313" key="11">
    <source>
        <dbReference type="Proteomes" id="UP001230005"/>
    </source>
</evidence>
<feature type="active site" description="Charge relay system" evidence="5">
    <location>
        <position position="367"/>
    </location>
</feature>
<evidence type="ECO:0000256" key="2">
    <source>
        <dbReference type="ARBA" id="ARBA00022670"/>
    </source>
</evidence>
<feature type="compositionally biased region" description="Basic and acidic residues" evidence="7">
    <location>
        <begin position="1"/>
        <end position="10"/>
    </location>
</feature>
<protein>
    <submittedName>
        <fullName evidence="10">Serine protease AprX</fullName>
        <ecNumber evidence="10">3.4.21.-</ecNumber>
    </submittedName>
</protein>
<feature type="compositionally biased region" description="Polar residues" evidence="7">
    <location>
        <begin position="24"/>
        <end position="33"/>
    </location>
</feature>
<dbReference type="Gene3D" id="2.60.120.380">
    <property type="match status" value="1"/>
</dbReference>
<dbReference type="InterPro" id="IPR023828">
    <property type="entry name" value="Peptidase_S8_Ser-AS"/>
</dbReference>
<dbReference type="InterPro" id="IPR007280">
    <property type="entry name" value="Peptidase_C_arc/bac"/>
</dbReference>
<dbReference type="InterPro" id="IPR037045">
    <property type="entry name" value="S8pro/Inhibitor_I9_sf"/>
</dbReference>
<evidence type="ECO:0000256" key="3">
    <source>
        <dbReference type="ARBA" id="ARBA00022801"/>
    </source>
</evidence>
<evidence type="ECO:0000256" key="1">
    <source>
        <dbReference type="ARBA" id="ARBA00011073"/>
    </source>
</evidence>
<evidence type="ECO:0000259" key="8">
    <source>
        <dbReference type="Pfam" id="PF00082"/>
    </source>
</evidence>
<dbReference type="InterPro" id="IPR023827">
    <property type="entry name" value="Peptidase_S8_Asp-AS"/>
</dbReference>
<organism evidence="10 11">
    <name type="scientific">Evansella vedderi</name>
    <dbReference type="NCBI Taxonomy" id="38282"/>
    <lineage>
        <taxon>Bacteria</taxon>
        <taxon>Bacillati</taxon>
        <taxon>Bacillota</taxon>
        <taxon>Bacilli</taxon>
        <taxon>Bacillales</taxon>
        <taxon>Bacillaceae</taxon>
        <taxon>Evansella</taxon>
    </lineage>
</organism>
<dbReference type="GO" id="GO:0006508">
    <property type="term" value="P:proteolysis"/>
    <property type="evidence" value="ECO:0007669"/>
    <property type="project" value="UniProtKB-KW"/>
</dbReference>
<dbReference type="PROSITE" id="PS51892">
    <property type="entry name" value="SUBTILASE"/>
    <property type="match status" value="1"/>
</dbReference>
<dbReference type="SUPFAM" id="SSF89260">
    <property type="entry name" value="Collagen-binding domain"/>
    <property type="match status" value="1"/>
</dbReference>
<dbReference type="PRINTS" id="PR00723">
    <property type="entry name" value="SUBTILISIN"/>
</dbReference>
<dbReference type="PROSITE" id="PS00138">
    <property type="entry name" value="SUBTILASE_SER"/>
    <property type="match status" value="1"/>
</dbReference>
<evidence type="ECO:0000313" key="10">
    <source>
        <dbReference type="EMBL" id="MDQ0253534.1"/>
    </source>
</evidence>
<dbReference type="PROSITE" id="PS00136">
    <property type="entry name" value="SUBTILASE_ASP"/>
    <property type="match status" value="1"/>
</dbReference>
<sequence>MKIKRIDSEKNLPTFRASDELKSQKQTPQPDNQRITAYQKQNKIQQQLEDKVKKSVATELFDVIVHLNCDVQKDLKRLDKILGNSFKPKKVFKYINAFLAELTPAQIRKLNTQQDVKFIEENIEIHINLDTANKWFSTERAREDFQLSGRGITIAIVDTGVDNEHMDLSGNKVVGWSDFVNGVESPYDDQGHGTHVASIAAGTGDGNYRYHGVAPEASIVGVKVLDRTGSGSMSQIIEGIEWLIDNKDTYNIHIANLSLGSVGSSDGLDALSQVCNVAVDHGIIVVVSAGNSGPNRYTIGTPAAAEKAITVGSMADVGERGFFLNLYSSRGPTADERIKPDIIAPGHRITAARANSRSDYITFSGTSMASPYVAGTVALMLEADRELTNNQIKGILFESSQDWGGPDKDIDYGYGRLQGYQAVMTAADVRGDIPETPTHISQNGSLQNRSQDIWQYAVNNLSYPVSITMIQENERIDFDLYIYDSNGNIIGYSNSTDRQETVSFVPRRTGNYFIEVYSFHGSGHYFLDVSGG</sequence>
<dbReference type="InterPro" id="IPR036852">
    <property type="entry name" value="Peptidase_S8/S53_dom_sf"/>
</dbReference>
<dbReference type="RefSeq" id="WP_307322338.1">
    <property type="nucleotide sequence ID" value="NZ_JAUSUG010000003.1"/>
</dbReference>
<proteinExistence type="inferred from homology"/>
<feature type="domain" description="Peptidase S8/S53" evidence="8">
    <location>
        <begin position="149"/>
        <end position="415"/>
    </location>
</feature>
<dbReference type="InterPro" id="IPR000209">
    <property type="entry name" value="Peptidase_S8/S53_dom"/>
</dbReference>
<evidence type="ECO:0000256" key="7">
    <source>
        <dbReference type="SAM" id="MobiDB-lite"/>
    </source>
</evidence>
<dbReference type="Pfam" id="PF00082">
    <property type="entry name" value="Peptidase_S8"/>
    <property type="match status" value="1"/>
</dbReference>
<dbReference type="SUPFAM" id="SSF52743">
    <property type="entry name" value="Subtilisin-like"/>
    <property type="match status" value="1"/>
</dbReference>
<feature type="active site" description="Charge relay system" evidence="5">
    <location>
        <position position="158"/>
    </location>
</feature>
<reference evidence="10 11" key="1">
    <citation type="submission" date="2023-07" db="EMBL/GenBank/DDBJ databases">
        <title>Genomic Encyclopedia of Type Strains, Phase IV (KMG-IV): sequencing the most valuable type-strain genomes for metagenomic binning, comparative biology and taxonomic classification.</title>
        <authorList>
            <person name="Goeker M."/>
        </authorList>
    </citation>
    <scope>NUCLEOTIDE SEQUENCE [LARGE SCALE GENOMIC DNA]</scope>
    <source>
        <strain evidence="10 11">DSM 9768</strain>
    </source>
</reference>
<dbReference type="Gene3D" id="3.40.50.200">
    <property type="entry name" value="Peptidase S8/S53 domain"/>
    <property type="match status" value="1"/>
</dbReference>
<evidence type="ECO:0000259" key="9">
    <source>
        <dbReference type="Pfam" id="PF04151"/>
    </source>
</evidence>
<name>A0ABT9ZQQ8_9BACI</name>
<dbReference type="CDD" id="cd07487">
    <property type="entry name" value="Peptidases_S8_1"/>
    <property type="match status" value="1"/>
</dbReference>
<gene>
    <name evidence="10" type="ORF">J2S74_000906</name>
</gene>
<dbReference type="GO" id="GO:0008233">
    <property type="term" value="F:peptidase activity"/>
    <property type="evidence" value="ECO:0007669"/>
    <property type="project" value="UniProtKB-KW"/>
</dbReference>
<dbReference type="Pfam" id="PF04151">
    <property type="entry name" value="PPC"/>
    <property type="match status" value="1"/>
</dbReference>
<feature type="region of interest" description="Disordered" evidence="7">
    <location>
        <begin position="1"/>
        <end position="33"/>
    </location>
</feature>
<keyword evidence="11" id="KW-1185">Reference proteome</keyword>
<keyword evidence="2 5" id="KW-0645">Protease</keyword>
<dbReference type="InterPro" id="IPR050131">
    <property type="entry name" value="Peptidase_S8_subtilisin-like"/>
</dbReference>
<dbReference type="EMBL" id="JAUSUG010000003">
    <property type="protein sequence ID" value="MDQ0253534.1"/>
    <property type="molecule type" value="Genomic_DNA"/>
</dbReference>
<dbReference type="PROSITE" id="PS00137">
    <property type="entry name" value="SUBTILASE_HIS"/>
    <property type="match status" value="1"/>
</dbReference>
<keyword evidence="4 5" id="KW-0720">Serine protease</keyword>
<dbReference type="PANTHER" id="PTHR43806:SF65">
    <property type="entry name" value="SERINE PROTEASE APRX"/>
    <property type="match status" value="1"/>
</dbReference>
<evidence type="ECO:0000256" key="4">
    <source>
        <dbReference type="ARBA" id="ARBA00022825"/>
    </source>
</evidence>
<accession>A0ABT9ZQQ8</accession>
<dbReference type="PANTHER" id="PTHR43806">
    <property type="entry name" value="PEPTIDASE S8"/>
    <property type="match status" value="1"/>
</dbReference>
<dbReference type="Gene3D" id="3.30.70.80">
    <property type="entry name" value="Peptidase S8 propeptide/proteinase inhibitor I9"/>
    <property type="match status" value="1"/>
</dbReference>
<comment type="similarity">
    <text evidence="1 5 6">Belongs to the peptidase S8 family.</text>
</comment>
<dbReference type="InterPro" id="IPR015500">
    <property type="entry name" value="Peptidase_S8_subtilisin-rel"/>
</dbReference>
<dbReference type="Proteomes" id="UP001230005">
    <property type="component" value="Unassembled WGS sequence"/>
</dbReference>
<keyword evidence="3 5" id="KW-0378">Hydrolase</keyword>